<feature type="compositionally biased region" description="Polar residues" evidence="1">
    <location>
        <begin position="21"/>
        <end position="30"/>
    </location>
</feature>
<evidence type="ECO:0000313" key="3">
    <source>
        <dbReference type="Proteomes" id="UP000054324"/>
    </source>
</evidence>
<accession>A0A074ZN86</accession>
<evidence type="ECO:0000256" key="1">
    <source>
        <dbReference type="SAM" id="MobiDB-lite"/>
    </source>
</evidence>
<dbReference type="RefSeq" id="XP_009167671.1">
    <property type="nucleotide sequence ID" value="XM_009169407.1"/>
</dbReference>
<organism evidence="2 3">
    <name type="scientific">Opisthorchis viverrini</name>
    <name type="common">Southeast Asian liver fluke</name>
    <dbReference type="NCBI Taxonomy" id="6198"/>
    <lineage>
        <taxon>Eukaryota</taxon>
        <taxon>Metazoa</taxon>
        <taxon>Spiralia</taxon>
        <taxon>Lophotrochozoa</taxon>
        <taxon>Platyhelminthes</taxon>
        <taxon>Trematoda</taxon>
        <taxon>Digenea</taxon>
        <taxon>Opisthorchiida</taxon>
        <taxon>Opisthorchiata</taxon>
        <taxon>Opisthorchiidae</taxon>
        <taxon>Opisthorchis</taxon>
    </lineage>
</organism>
<evidence type="ECO:0000313" key="2">
    <source>
        <dbReference type="EMBL" id="KER28581.1"/>
    </source>
</evidence>
<dbReference type="Proteomes" id="UP000054324">
    <property type="component" value="Unassembled WGS sequence"/>
</dbReference>
<sequence>MKHEKSRSRWNAWHASHGERTVTTPSSRSEPYSVLSNLRFNYKGSQRTRPDTTRTGQNAKIASNIWMALGYAHPIQKPVVAS</sequence>
<dbReference type="AlphaFoldDB" id="A0A074ZN86"/>
<proteinExistence type="predicted"/>
<feature type="region of interest" description="Disordered" evidence="1">
    <location>
        <begin position="1"/>
        <end position="30"/>
    </location>
</feature>
<keyword evidence="3" id="KW-1185">Reference proteome</keyword>
<dbReference type="CTD" id="20318807"/>
<dbReference type="GeneID" id="20318807"/>
<name>A0A074ZN86_OPIVI</name>
<gene>
    <name evidence="2" type="ORF">T265_04625</name>
</gene>
<reference evidence="2 3" key="1">
    <citation type="submission" date="2013-11" db="EMBL/GenBank/DDBJ databases">
        <title>Opisthorchis viverrini - life in the bile duct.</title>
        <authorList>
            <person name="Young N.D."/>
            <person name="Nagarajan N."/>
            <person name="Lin S.J."/>
            <person name="Korhonen P.K."/>
            <person name="Jex A.R."/>
            <person name="Hall R.S."/>
            <person name="Safavi-Hemami H."/>
            <person name="Kaewkong W."/>
            <person name="Bertrand D."/>
            <person name="Gao S."/>
            <person name="Seet Q."/>
            <person name="Wongkham S."/>
            <person name="Teh B.T."/>
            <person name="Wongkham C."/>
            <person name="Intapan P.M."/>
            <person name="Maleewong W."/>
            <person name="Yang X."/>
            <person name="Hu M."/>
            <person name="Wang Z."/>
            <person name="Hofmann A."/>
            <person name="Sternberg P.W."/>
            <person name="Tan P."/>
            <person name="Wang J."/>
            <person name="Gasser R.B."/>
        </authorList>
    </citation>
    <scope>NUCLEOTIDE SEQUENCE [LARGE SCALE GENOMIC DNA]</scope>
</reference>
<protein>
    <submittedName>
        <fullName evidence="2">Uncharacterized protein</fullName>
    </submittedName>
</protein>
<dbReference type="EMBL" id="KL596696">
    <property type="protein sequence ID" value="KER28581.1"/>
    <property type="molecule type" value="Genomic_DNA"/>
</dbReference>
<dbReference type="KEGG" id="ovi:T265_04625"/>